<organism evidence="2 3">
    <name type="scientific">Candidatus Seongchinamella marina</name>
    <dbReference type="NCBI Taxonomy" id="2518990"/>
    <lineage>
        <taxon>Bacteria</taxon>
        <taxon>Pseudomonadati</taxon>
        <taxon>Pseudomonadota</taxon>
        <taxon>Gammaproteobacteria</taxon>
        <taxon>Cellvibrionales</taxon>
        <taxon>Halieaceae</taxon>
        <taxon>Seongchinamella</taxon>
    </lineage>
</organism>
<reference evidence="2" key="1">
    <citation type="submission" date="2019-02" db="EMBL/GenBank/DDBJ databases">
        <authorList>
            <person name="Li S.-H."/>
        </authorList>
    </citation>
    <scope>NUCLEOTIDE SEQUENCE</scope>
    <source>
        <strain evidence="2">IMCC8485</strain>
    </source>
</reference>
<dbReference type="InterPro" id="IPR027417">
    <property type="entry name" value="P-loop_NTPase"/>
</dbReference>
<dbReference type="SUPFAM" id="SSF52540">
    <property type="entry name" value="P-loop containing nucleoside triphosphate hydrolases"/>
    <property type="match status" value="1"/>
</dbReference>
<evidence type="ECO:0000313" key="3">
    <source>
        <dbReference type="Proteomes" id="UP001143307"/>
    </source>
</evidence>
<dbReference type="RefSeq" id="WP_279253880.1">
    <property type="nucleotide sequence ID" value="NZ_SHNP01000006.1"/>
</dbReference>
<sequence length="172" mass="18836">MQVFGVTGWKNSGKTTLVARLVENISARGFQVSTIKHAHCDFDIDKPGSDSYTHREAGAAQVLLSSNRRWALMSEVGDEQEPELDELLQQLRPVDLVIVEGFKMGQQPKIQVVRPSNNTEVLPAEAQPIVAIASDETITPSDYRCAGPLLALDDIDAIANFVLDYCGLTRPS</sequence>
<keyword evidence="3" id="KW-1185">Reference proteome</keyword>
<feature type="domain" description="Molybdopterin-guanine dinucleotide biosynthesis protein B (MobB)" evidence="1">
    <location>
        <begin position="3"/>
        <end position="135"/>
    </location>
</feature>
<dbReference type="NCBIfam" id="TIGR00176">
    <property type="entry name" value="mobB"/>
    <property type="match status" value="1"/>
</dbReference>
<comment type="caution">
    <text evidence="2">The sequence shown here is derived from an EMBL/GenBank/DDBJ whole genome shotgun (WGS) entry which is preliminary data.</text>
</comment>
<evidence type="ECO:0000259" key="1">
    <source>
        <dbReference type="Pfam" id="PF03205"/>
    </source>
</evidence>
<dbReference type="Pfam" id="PF03205">
    <property type="entry name" value="MobB"/>
    <property type="match status" value="1"/>
</dbReference>
<name>A0ABT3SZ15_9GAMM</name>
<dbReference type="InterPro" id="IPR004435">
    <property type="entry name" value="MobB_dom"/>
</dbReference>
<dbReference type="Proteomes" id="UP001143307">
    <property type="component" value="Unassembled WGS sequence"/>
</dbReference>
<evidence type="ECO:0000313" key="2">
    <source>
        <dbReference type="EMBL" id="MCX2975232.1"/>
    </source>
</evidence>
<dbReference type="InterPro" id="IPR052539">
    <property type="entry name" value="MGD_biosynthesis_adapter"/>
</dbReference>
<dbReference type="CDD" id="cd03116">
    <property type="entry name" value="MobB"/>
    <property type="match status" value="1"/>
</dbReference>
<dbReference type="EMBL" id="SHNP01000006">
    <property type="protein sequence ID" value="MCX2975232.1"/>
    <property type="molecule type" value="Genomic_DNA"/>
</dbReference>
<dbReference type="PANTHER" id="PTHR40072:SF1">
    <property type="entry name" value="MOLYBDOPTERIN-GUANINE DINUCLEOTIDE BIOSYNTHESIS ADAPTER PROTEIN"/>
    <property type="match status" value="1"/>
</dbReference>
<accession>A0ABT3SZ15</accession>
<gene>
    <name evidence="2" type="primary">mobB</name>
    <name evidence="2" type="ORF">EYC87_16750</name>
</gene>
<protein>
    <submittedName>
        <fullName evidence="2">Molybdopterin-guanine dinucleotide biosynthesis protein B</fullName>
    </submittedName>
</protein>
<proteinExistence type="predicted"/>
<dbReference type="PANTHER" id="PTHR40072">
    <property type="entry name" value="MOLYBDOPTERIN-GUANINE DINUCLEOTIDE BIOSYNTHESIS ADAPTER PROTEIN-RELATED"/>
    <property type="match status" value="1"/>
</dbReference>
<dbReference type="Gene3D" id="3.40.50.300">
    <property type="entry name" value="P-loop containing nucleotide triphosphate hydrolases"/>
    <property type="match status" value="1"/>
</dbReference>